<dbReference type="Gene3D" id="1.20.1250.20">
    <property type="entry name" value="MFS general substrate transporter like domains"/>
    <property type="match status" value="1"/>
</dbReference>
<accession>A0A7R9MDK6</accession>
<gene>
    <name evidence="2" type="ORF">ONB1V03_LOCUS14829</name>
</gene>
<keyword evidence="1" id="KW-0812">Transmembrane</keyword>
<dbReference type="EMBL" id="CAJPVJ010014509">
    <property type="protein sequence ID" value="CAG2175392.1"/>
    <property type="molecule type" value="Genomic_DNA"/>
</dbReference>
<feature type="transmembrane region" description="Helical" evidence="1">
    <location>
        <begin position="49"/>
        <end position="69"/>
    </location>
</feature>
<sequence length="117" mass="12818">MAVLYYGSHILALIWIGNIILGFGFSAMYPAIIALTAKHCKLTDTVSTVMVFSNGTVSAITPFILGPIIENYSYVFIELEIVYLIISTFVFLVIITVTNKPVTHNRALQSPGAYDNA</sequence>
<dbReference type="Proteomes" id="UP000728032">
    <property type="component" value="Unassembled WGS sequence"/>
</dbReference>
<organism evidence="2">
    <name type="scientific">Oppiella nova</name>
    <dbReference type="NCBI Taxonomy" id="334625"/>
    <lineage>
        <taxon>Eukaryota</taxon>
        <taxon>Metazoa</taxon>
        <taxon>Ecdysozoa</taxon>
        <taxon>Arthropoda</taxon>
        <taxon>Chelicerata</taxon>
        <taxon>Arachnida</taxon>
        <taxon>Acari</taxon>
        <taxon>Acariformes</taxon>
        <taxon>Sarcoptiformes</taxon>
        <taxon>Oribatida</taxon>
        <taxon>Brachypylina</taxon>
        <taxon>Oppioidea</taxon>
        <taxon>Oppiidae</taxon>
        <taxon>Oppiella</taxon>
    </lineage>
</organism>
<dbReference type="InterPro" id="IPR036259">
    <property type="entry name" value="MFS_trans_sf"/>
</dbReference>
<keyword evidence="1" id="KW-0472">Membrane</keyword>
<dbReference type="OrthoDB" id="6515569at2759"/>
<dbReference type="SUPFAM" id="SSF103473">
    <property type="entry name" value="MFS general substrate transporter"/>
    <property type="match status" value="1"/>
</dbReference>
<evidence type="ECO:0000256" key="1">
    <source>
        <dbReference type="SAM" id="Phobius"/>
    </source>
</evidence>
<proteinExistence type="predicted"/>
<dbReference type="AlphaFoldDB" id="A0A7R9MDK6"/>
<keyword evidence="3" id="KW-1185">Reference proteome</keyword>
<evidence type="ECO:0000313" key="2">
    <source>
        <dbReference type="EMBL" id="CAD7658206.1"/>
    </source>
</evidence>
<feature type="transmembrane region" description="Helical" evidence="1">
    <location>
        <begin position="81"/>
        <end position="98"/>
    </location>
</feature>
<name>A0A7R9MDK6_9ACAR</name>
<dbReference type="EMBL" id="OC929334">
    <property type="protein sequence ID" value="CAD7658206.1"/>
    <property type="molecule type" value="Genomic_DNA"/>
</dbReference>
<evidence type="ECO:0008006" key="4">
    <source>
        <dbReference type="Google" id="ProtNLM"/>
    </source>
</evidence>
<evidence type="ECO:0000313" key="3">
    <source>
        <dbReference type="Proteomes" id="UP000728032"/>
    </source>
</evidence>
<reference evidence="2" key="1">
    <citation type="submission" date="2020-11" db="EMBL/GenBank/DDBJ databases">
        <authorList>
            <person name="Tran Van P."/>
        </authorList>
    </citation>
    <scope>NUCLEOTIDE SEQUENCE</scope>
</reference>
<feature type="transmembrane region" description="Helical" evidence="1">
    <location>
        <begin position="12"/>
        <end position="37"/>
    </location>
</feature>
<keyword evidence="1" id="KW-1133">Transmembrane helix</keyword>
<protein>
    <recommendedName>
        <fullName evidence="4">Major facilitator superfamily (MFS) profile domain-containing protein</fullName>
    </recommendedName>
</protein>